<evidence type="ECO:0000259" key="2">
    <source>
        <dbReference type="Pfam" id="PF05299"/>
    </source>
</evidence>
<dbReference type="EMBL" id="JADZGI010000003">
    <property type="protein sequence ID" value="MBH0114536.1"/>
    <property type="molecule type" value="Genomic_DNA"/>
</dbReference>
<evidence type="ECO:0000313" key="3">
    <source>
        <dbReference type="EMBL" id="MBH0114536.1"/>
    </source>
</evidence>
<dbReference type="RefSeq" id="WP_197166016.1">
    <property type="nucleotide sequence ID" value="NZ_JADZGI010000003.1"/>
</dbReference>
<sequence length="576" mass="62156">MIALHFARRAALHLSCALAPIVVAAPAMAADAPDLAISLSPKAEASGALTQMGVAIRIEAPPAEGVLVSIATKENTVVTSADTMTGLLFTDARGVLPVEASDEAIDDDNARRSWKAARPVEGAVTLAYRVSIDPRQPDLAAPQYELRAAEGGLSGAGNAFLVLPADEVARDVSVRWNLASAGTEQGGDVRAISSLGAGNVSSTAPLPPAKVDSMYFMVGDIGAYEQGTFFGAWQGRFGFEGEQLMGWASRFQRFYGDFFDQRPASFGVFARTNRTNPGSGIGLTDSFAFTFDEQTPLTDLKGLLAHEMVHAWINSLSGSMDQPGGLGMSWFGEGLAVHYQRLLPWRAGLISSEAFLEDLNSTAGRYYTNALIATPNEDIAGGFWKDTRIRVLPYDRGSLYFASVDAQIRKASNNAHSLDDLVREMLAERRAGRAMDLALWKRLLERELGAPGLARFEAMLAGETVEVPSDAFGPCFTRIVKPLRRFDLGFDPLVLLSKDRVVAGLDPASSAYAAGLRNGDRILNRFPQDAMQGDQEATLTLQLERAGERFELTYLPRGESVDAWQWQAAPGQPDCK</sequence>
<comment type="caution">
    <text evidence="3">The sequence shown here is derived from an EMBL/GenBank/DDBJ whole genome shotgun (WGS) entry which is preliminary data.</text>
</comment>
<dbReference type="Proteomes" id="UP000617634">
    <property type="component" value="Unassembled WGS sequence"/>
</dbReference>
<protein>
    <submittedName>
        <fullName evidence="3">Peptidase M61</fullName>
    </submittedName>
</protein>
<evidence type="ECO:0000256" key="1">
    <source>
        <dbReference type="SAM" id="SignalP"/>
    </source>
</evidence>
<name>A0A931MMV3_9SPHN</name>
<gene>
    <name evidence="3" type="ORF">I5E68_16435</name>
</gene>
<dbReference type="Pfam" id="PF05299">
    <property type="entry name" value="Peptidase_M61"/>
    <property type="match status" value="1"/>
</dbReference>
<dbReference type="InterPro" id="IPR007963">
    <property type="entry name" value="Peptidase_M61_catalytic"/>
</dbReference>
<organism evidence="3 4">
    <name type="scientific">Novosphingobium aureum</name>
    <dbReference type="NCBI Taxonomy" id="2792964"/>
    <lineage>
        <taxon>Bacteria</taxon>
        <taxon>Pseudomonadati</taxon>
        <taxon>Pseudomonadota</taxon>
        <taxon>Alphaproteobacteria</taxon>
        <taxon>Sphingomonadales</taxon>
        <taxon>Sphingomonadaceae</taxon>
        <taxon>Novosphingobium</taxon>
    </lineage>
</organism>
<proteinExistence type="predicted"/>
<keyword evidence="1" id="KW-0732">Signal</keyword>
<dbReference type="Gene3D" id="1.10.390.10">
    <property type="entry name" value="Neutral Protease Domain 2"/>
    <property type="match status" value="1"/>
</dbReference>
<feature type="signal peptide" evidence="1">
    <location>
        <begin position="1"/>
        <end position="29"/>
    </location>
</feature>
<feature type="chain" id="PRO_5037089215" evidence="1">
    <location>
        <begin position="30"/>
        <end position="576"/>
    </location>
</feature>
<accession>A0A931MMV3</accession>
<dbReference type="InterPro" id="IPR027268">
    <property type="entry name" value="Peptidase_M4/M1_CTD_sf"/>
</dbReference>
<evidence type="ECO:0000313" key="4">
    <source>
        <dbReference type="Proteomes" id="UP000617634"/>
    </source>
</evidence>
<reference evidence="3" key="1">
    <citation type="submission" date="2020-11" db="EMBL/GenBank/DDBJ databases">
        <title>Novosphingobium aureum sp. nov., a marine bacterium isolated from sediment of a salt flat.</title>
        <authorList>
            <person name="Yoo Y."/>
            <person name="Kim J.-J."/>
        </authorList>
    </citation>
    <scope>NUCLEOTIDE SEQUENCE</scope>
    <source>
        <strain evidence="3">YJ-S2-02</strain>
    </source>
</reference>
<keyword evidence="4" id="KW-1185">Reference proteome</keyword>
<dbReference type="AlphaFoldDB" id="A0A931MMV3"/>
<feature type="domain" description="Peptidase M61 catalytic" evidence="2">
    <location>
        <begin position="302"/>
        <end position="369"/>
    </location>
</feature>